<comment type="caution">
    <text evidence="3">The sequence shown here is derived from an EMBL/GenBank/DDBJ whole genome shotgun (WGS) entry which is preliminary data.</text>
</comment>
<dbReference type="AlphaFoldDB" id="A0A542EWU4"/>
<protein>
    <submittedName>
        <fullName evidence="3">Methylmalonyl-CoA mutase</fullName>
    </submittedName>
</protein>
<dbReference type="Pfam" id="PF01642">
    <property type="entry name" value="MM_CoA_mutase"/>
    <property type="match status" value="1"/>
</dbReference>
<sequence>MEYRATTIPTYQPLSVSEYHLRDASPTTALELACTLTDGLRRPRHPPTMPLRVSEYHPRDAGSTAAQELGYTPGDGLGRAHVPHATKRSACELPCAPGAFQYRSGNAGGVRTDGPVGWLRRGCLL</sequence>
<feature type="domain" description="Methylmalonyl-CoA mutase alpha/beta chain catalytic" evidence="2">
    <location>
        <begin position="1"/>
        <end position="40"/>
    </location>
</feature>
<dbReference type="InterPro" id="IPR006099">
    <property type="entry name" value="MeMalonylCoA_mutase_a/b_cat"/>
</dbReference>
<accession>A0A542EWU4</accession>
<dbReference type="EMBL" id="VFMM01000001">
    <property type="protein sequence ID" value="TQJ19821.1"/>
    <property type="molecule type" value="Genomic_DNA"/>
</dbReference>
<proteinExistence type="predicted"/>
<organism evidence="3 4">
    <name type="scientific">Kribbella jejuensis</name>
    <dbReference type="NCBI Taxonomy" id="236068"/>
    <lineage>
        <taxon>Bacteria</taxon>
        <taxon>Bacillati</taxon>
        <taxon>Actinomycetota</taxon>
        <taxon>Actinomycetes</taxon>
        <taxon>Propionibacteriales</taxon>
        <taxon>Kribbellaceae</taxon>
        <taxon>Kribbella</taxon>
    </lineage>
</organism>
<feature type="region of interest" description="Disordered" evidence="1">
    <location>
        <begin position="39"/>
        <end position="58"/>
    </location>
</feature>
<keyword evidence="4" id="KW-1185">Reference proteome</keyword>
<evidence type="ECO:0000259" key="2">
    <source>
        <dbReference type="Pfam" id="PF01642"/>
    </source>
</evidence>
<evidence type="ECO:0000313" key="3">
    <source>
        <dbReference type="EMBL" id="TQJ19821.1"/>
    </source>
</evidence>
<name>A0A542EWU4_9ACTN</name>
<gene>
    <name evidence="3" type="ORF">FB475_3999</name>
</gene>
<dbReference type="Proteomes" id="UP000316298">
    <property type="component" value="Unassembled WGS sequence"/>
</dbReference>
<evidence type="ECO:0000313" key="4">
    <source>
        <dbReference type="Proteomes" id="UP000316298"/>
    </source>
</evidence>
<evidence type="ECO:0000256" key="1">
    <source>
        <dbReference type="SAM" id="MobiDB-lite"/>
    </source>
</evidence>
<reference evidence="3 4" key="1">
    <citation type="submission" date="2019-06" db="EMBL/GenBank/DDBJ databases">
        <title>Sequencing the genomes of 1000 actinobacteria strains.</title>
        <authorList>
            <person name="Klenk H.-P."/>
        </authorList>
    </citation>
    <scope>NUCLEOTIDE SEQUENCE [LARGE SCALE GENOMIC DNA]</scope>
    <source>
        <strain evidence="3 4">DSM 17305</strain>
    </source>
</reference>